<organism evidence="1 2">
    <name type="scientific">Polaribacter sejongensis</name>
    <dbReference type="NCBI Taxonomy" id="985043"/>
    <lineage>
        <taxon>Bacteria</taxon>
        <taxon>Pseudomonadati</taxon>
        <taxon>Bacteroidota</taxon>
        <taxon>Flavobacteriia</taxon>
        <taxon>Flavobacteriales</taxon>
        <taxon>Flavobacteriaceae</taxon>
    </lineage>
</organism>
<dbReference type="EC" id="3.4.23.-" evidence="1"/>
<dbReference type="GO" id="GO:0004190">
    <property type="term" value="F:aspartic-type endopeptidase activity"/>
    <property type="evidence" value="ECO:0007669"/>
    <property type="project" value="InterPro"/>
</dbReference>
<protein>
    <submittedName>
        <fullName evidence="1">Retropepsin-like aspartic protease</fullName>
        <ecNumber evidence="1">3.4.23.-</ecNumber>
    </submittedName>
</protein>
<dbReference type="Gene3D" id="2.40.70.10">
    <property type="entry name" value="Acid Proteases"/>
    <property type="match status" value="1"/>
</dbReference>
<dbReference type="InterPro" id="IPR021109">
    <property type="entry name" value="Peptidase_aspartic_dom_sf"/>
</dbReference>
<reference evidence="1 2" key="1">
    <citation type="journal article" date="2014" name="Int. J. Syst. Evol. Microbiol.">
        <title>Complete genome sequence of Corynebacterium casei LMG S-19264T (=DSM 44701T), isolated from a smear-ripened cheese.</title>
        <authorList>
            <consortium name="US DOE Joint Genome Institute (JGI-PGF)"/>
            <person name="Walter F."/>
            <person name="Albersmeier A."/>
            <person name="Kalinowski J."/>
            <person name="Ruckert C."/>
        </authorList>
    </citation>
    <scope>NUCLEOTIDE SEQUENCE [LARGE SCALE GENOMIC DNA]</scope>
    <source>
        <strain evidence="1 2">CECT 8670</strain>
    </source>
</reference>
<dbReference type="Pfam" id="PF13650">
    <property type="entry name" value="Asp_protease_2"/>
    <property type="match status" value="1"/>
</dbReference>
<accession>A0AAJ1QVS0</accession>
<dbReference type="SUPFAM" id="SSF50630">
    <property type="entry name" value="Acid proteases"/>
    <property type="match status" value="1"/>
</dbReference>
<evidence type="ECO:0000313" key="2">
    <source>
        <dbReference type="Proteomes" id="UP001228636"/>
    </source>
</evidence>
<dbReference type="PROSITE" id="PS00141">
    <property type="entry name" value="ASP_PROTEASE"/>
    <property type="match status" value="1"/>
</dbReference>
<gene>
    <name evidence="1" type="ORF">QWY81_06115</name>
</gene>
<keyword evidence="1" id="KW-0645">Protease</keyword>
<dbReference type="InterPro" id="IPR001969">
    <property type="entry name" value="Aspartic_peptidase_AS"/>
</dbReference>
<dbReference type="PROSITE" id="PS51257">
    <property type="entry name" value="PROKAR_LIPOPROTEIN"/>
    <property type="match status" value="1"/>
</dbReference>
<dbReference type="EMBL" id="JAUFQH010000004">
    <property type="protein sequence ID" value="MDN3619030.1"/>
    <property type="molecule type" value="Genomic_DNA"/>
</dbReference>
<dbReference type="Proteomes" id="UP001228636">
    <property type="component" value="Unassembled WGS sequence"/>
</dbReference>
<name>A0AAJ1QVS0_9FLAO</name>
<dbReference type="RefSeq" id="WP_261973635.1">
    <property type="nucleotide sequence ID" value="NZ_CP103460.1"/>
</dbReference>
<dbReference type="CDD" id="cd05483">
    <property type="entry name" value="retropepsin_like_bacteria"/>
    <property type="match status" value="1"/>
</dbReference>
<evidence type="ECO:0000313" key="1">
    <source>
        <dbReference type="EMBL" id="MDN3619030.1"/>
    </source>
</evidence>
<dbReference type="InterPro" id="IPR034122">
    <property type="entry name" value="Retropepsin-like_bacterial"/>
</dbReference>
<dbReference type="GO" id="GO:0006508">
    <property type="term" value="P:proteolysis"/>
    <property type="evidence" value="ECO:0007669"/>
    <property type="project" value="UniProtKB-KW"/>
</dbReference>
<keyword evidence="1" id="KW-0378">Hydrolase</keyword>
<dbReference type="AlphaFoldDB" id="A0AAJ1QVS0"/>
<sequence length="397" mass="45838">MNNKIITFFLVILLSSCVTYKYKKQGFVTKKEYLKEIPFTYENGFIFIPVTIQEKEYNFLFDTGAELNLIDPTISSELNVKQLKKGTVSNGSDSVKKVERVQINSIQIAGIEFQETVSLIWDVSKFGKYIRCKKIDGIIGNNLMRKANWQIDYKKQLIRITDNNERFEISDNSEKIKMNSEDVGNVYLNLKIGQKSNYFTFDTGYNGFIQTGDTTLLKDSPSITKVGLEGVNFTGAKQGETHIKKIDSFHINELPFKKPSYLLIKPRNSSLLGNEFYENYIIIIDWKNDYLVLDKTEKIDTILPNIYEVGFFTDYENSTVTVANIYDKSKLVGKIKPNSKVLKINNIDLIELKRTGEFCDFWKKEWKNLITNDILKIVVESDGIQQTVEINKIKIPW</sequence>
<comment type="caution">
    <text evidence="1">The sequence shown here is derived from an EMBL/GenBank/DDBJ whole genome shotgun (WGS) entry which is preliminary data.</text>
</comment>
<proteinExistence type="predicted"/>